<dbReference type="Proteomes" id="UP000001740">
    <property type="component" value="Chromosome"/>
</dbReference>
<dbReference type="KEGG" id="xop:PXO_03752"/>
<sequence>MAQRSEEQGDQHHPARKSLYRGLDTHARSSERVTPRGAGSIAQAPARMQIPARTHAAACESASDGSSHHRRLLTLLSH</sequence>
<feature type="compositionally biased region" description="Basic and acidic residues" evidence="1">
    <location>
        <begin position="23"/>
        <end position="34"/>
    </location>
</feature>
<accession>A0A0K0GGD5</accession>
<evidence type="ECO:0000313" key="3">
    <source>
        <dbReference type="Proteomes" id="UP000001740"/>
    </source>
</evidence>
<feature type="compositionally biased region" description="Basic and acidic residues" evidence="1">
    <location>
        <begin position="1"/>
        <end position="13"/>
    </location>
</feature>
<name>A0A0K0GGD5_XANOP</name>
<organism evidence="2 3">
    <name type="scientific">Xanthomonas oryzae pv. oryzae (strain PXO99A)</name>
    <dbReference type="NCBI Taxonomy" id="360094"/>
    <lineage>
        <taxon>Bacteria</taxon>
        <taxon>Pseudomonadati</taxon>
        <taxon>Pseudomonadota</taxon>
        <taxon>Gammaproteobacteria</taxon>
        <taxon>Lysobacterales</taxon>
        <taxon>Lysobacteraceae</taxon>
        <taxon>Xanthomonas</taxon>
    </lineage>
</organism>
<feature type="region of interest" description="Disordered" evidence="1">
    <location>
        <begin position="1"/>
        <end position="78"/>
    </location>
</feature>
<evidence type="ECO:0000256" key="1">
    <source>
        <dbReference type="SAM" id="MobiDB-lite"/>
    </source>
</evidence>
<protein>
    <submittedName>
        <fullName evidence="2">Uncharacterized protein</fullName>
    </submittedName>
</protein>
<dbReference type="HOGENOM" id="CLU_2621185_0_0_6"/>
<proteinExistence type="predicted"/>
<dbReference type="EMBL" id="CP000967">
    <property type="protein sequence ID" value="ACD57114.1"/>
    <property type="molecule type" value="Genomic_DNA"/>
</dbReference>
<gene>
    <name evidence="2" type="ordered locus">PXO_03752</name>
</gene>
<reference evidence="2 3" key="1">
    <citation type="journal article" date="2008" name="BMC Genomics">
        <title>Genome sequence and rapid evolution of the rice pathogen Xanthomonas oryzae pv. oryzae PXO99A.</title>
        <authorList>
            <person name="Salzberg S.L."/>
            <person name="Sommer D.D."/>
            <person name="Schatz M.C."/>
            <person name="Phillippy A.M."/>
            <person name="Rabinowicz P.D."/>
            <person name="Tsuge S."/>
            <person name="Furutani A."/>
            <person name="Ochiai H."/>
            <person name="Delcher A.L."/>
            <person name="Kelley D."/>
            <person name="Madupu R."/>
            <person name="Puiu D."/>
            <person name="Radune D."/>
            <person name="Shumway M."/>
            <person name="Trapnell C."/>
            <person name="Aparna G."/>
            <person name="Jha G."/>
            <person name="Pandey A."/>
            <person name="Patil P.B."/>
            <person name="Ishihara H."/>
            <person name="Meyer D.F."/>
            <person name="Szurek B."/>
            <person name="Verdier V."/>
            <person name="Koebnik R."/>
            <person name="Dow J.M."/>
            <person name="Ryan R.P."/>
            <person name="Hirata H."/>
            <person name="Tsuyumu S."/>
            <person name="Won Lee S."/>
            <person name="Seo Y.S."/>
            <person name="Sriariyanum M."/>
            <person name="Ronald P.C."/>
            <person name="Sonti R.V."/>
            <person name="Van Sluys M.A."/>
            <person name="Leach J.E."/>
            <person name="White F.F."/>
            <person name="Bogdanove A.J."/>
        </authorList>
    </citation>
    <scope>NUCLEOTIDE SEQUENCE [LARGE SCALE GENOMIC DNA]</scope>
    <source>
        <strain evidence="2 3">PXO99A</strain>
    </source>
</reference>
<evidence type="ECO:0000313" key="2">
    <source>
        <dbReference type="EMBL" id="ACD57114.1"/>
    </source>
</evidence>
<dbReference type="AlphaFoldDB" id="A0A0K0GGD5"/>